<dbReference type="GO" id="GO:0004252">
    <property type="term" value="F:serine-type endopeptidase activity"/>
    <property type="evidence" value="ECO:0007669"/>
    <property type="project" value="UniProtKB-EC"/>
</dbReference>
<keyword evidence="5" id="KW-0378">Hydrolase</keyword>
<dbReference type="InterPro" id="IPR009003">
    <property type="entry name" value="Peptidase_S1_PA"/>
</dbReference>
<dbReference type="SUPFAM" id="SSF50494">
    <property type="entry name" value="Trypsin-like serine proteases"/>
    <property type="match status" value="1"/>
</dbReference>
<feature type="domain" description="Peptidase S1" evidence="12">
    <location>
        <begin position="35"/>
        <end position="261"/>
    </location>
</feature>
<dbReference type="EC" id="3.4.21.4" evidence="10"/>
<accession>A0A484BUQ6</accession>
<proteinExistence type="inferred from homology"/>
<dbReference type="Pfam" id="PF00089">
    <property type="entry name" value="Trypsin"/>
    <property type="match status" value="1"/>
</dbReference>
<dbReference type="InterPro" id="IPR001254">
    <property type="entry name" value="Trypsin_dom"/>
</dbReference>
<evidence type="ECO:0000256" key="10">
    <source>
        <dbReference type="ARBA" id="ARBA00038868"/>
    </source>
</evidence>
<evidence type="ECO:0000256" key="7">
    <source>
        <dbReference type="ARBA" id="ARBA00023145"/>
    </source>
</evidence>
<dbReference type="PANTHER" id="PTHR24276">
    <property type="entry name" value="POLYSERASE-RELATED"/>
    <property type="match status" value="1"/>
</dbReference>
<protein>
    <recommendedName>
        <fullName evidence="10">trypsin</fullName>
        <ecNumber evidence="10">3.4.21.4</ecNumber>
    </recommendedName>
</protein>
<dbReference type="InterPro" id="IPR050430">
    <property type="entry name" value="Peptidase_S1"/>
</dbReference>
<gene>
    <name evidence="13" type="ORF">AWZ03_000772</name>
</gene>
<comment type="caution">
    <text evidence="13">The sequence shown here is derived from an EMBL/GenBank/DDBJ whole genome shotgun (WGS) entry which is preliminary data.</text>
</comment>
<comment type="similarity">
    <text evidence="2">Belongs to the peptidase S1 family.</text>
</comment>
<evidence type="ECO:0000256" key="5">
    <source>
        <dbReference type="ARBA" id="ARBA00022801"/>
    </source>
</evidence>
<comment type="subcellular location">
    <subcellularLocation>
        <location evidence="1">Secreted</location>
        <location evidence="1">Extracellular space</location>
    </subcellularLocation>
</comment>
<evidence type="ECO:0000256" key="2">
    <source>
        <dbReference type="ARBA" id="ARBA00007664"/>
    </source>
</evidence>
<keyword evidence="7" id="KW-0865">Zymogen</keyword>
<dbReference type="Gene3D" id="2.40.10.10">
    <property type="entry name" value="Trypsin-like serine proteases"/>
    <property type="match status" value="2"/>
</dbReference>
<organism evidence="13 14">
    <name type="scientific">Drosophila navojoa</name>
    <name type="common">Fruit fly</name>
    <dbReference type="NCBI Taxonomy" id="7232"/>
    <lineage>
        <taxon>Eukaryota</taxon>
        <taxon>Metazoa</taxon>
        <taxon>Ecdysozoa</taxon>
        <taxon>Arthropoda</taxon>
        <taxon>Hexapoda</taxon>
        <taxon>Insecta</taxon>
        <taxon>Pterygota</taxon>
        <taxon>Neoptera</taxon>
        <taxon>Endopterygota</taxon>
        <taxon>Diptera</taxon>
        <taxon>Brachycera</taxon>
        <taxon>Muscomorpha</taxon>
        <taxon>Ephydroidea</taxon>
        <taxon>Drosophilidae</taxon>
        <taxon>Drosophila</taxon>
    </lineage>
</organism>
<dbReference type="GO" id="GO:0005576">
    <property type="term" value="C:extracellular region"/>
    <property type="evidence" value="ECO:0007669"/>
    <property type="project" value="UniProtKB-SubCell"/>
</dbReference>
<keyword evidence="8" id="KW-1015">Disulfide bond</keyword>
<keyword evidence="3" id="KW-0645">Protease</keyword>
<keyword evidence="6" id="KW-0720">Serine protease</keyword>
<dbReference type="InterPro" id="IPR043504">
    <property type="entry name" value="Peptidase_S1_PA_chymotrypsin"/>
</dbReference>
<evidence type="ECO:0000256" key="6">
    <source>
        <dbReference type="ARBA" id="ARBA00022825"/>
    </source>
</evidence>
<evidence type="ECO:0000256" key="9">
    <source>
        <dbReference type="ARBA" id="ARBA00036320"/>
    </source>
</evidence>
<evidence type="ECO:0000313" key="13">
    <source>
        <dbReference type="EMBL" id="TDG52539.1"/>
    </source>
</evidence>
<dbReference type="FunFam" id="2.40.10.10:FF:000025">
    <property type="entry name" value="serine proteases 1/2"/>
    <property type="match status" value="1"/>
</dbReference>
<feature type="chain" id="PRO_5019766479" description="trypsin" evidence="11">
    <location>
        <begin position="20"/>
        <end position="265"/>
    </location>
</feature>
<keyword evidence="4 11" id="KW-0732">Signal</keyword>
<evidence type="ECO:0000256" key="1">
    <source>
        <dbReference type="ARBA" id="ARBA00004239"/>
    </source>
</evidence>
<keyword evidence="14" id="KW-1185">Reference proteome</keyword>
<dbReference type="Proteomes" id="UP000295192">
    <property type="component" value="Unassembled WGS sequence"/>
</dbReference>
<feature type="signal peptide" evidence="11">
    <location>
        <begin position="1"/>
        <end position="19"/>
    </location>
</feature>
<evidence type="ECO:0000313" key="14">
    <source>
        <dbReference type="Proteomes" id="UP000295192"/>
    </source>
</evidence>
<evidence type="ECO:0000256" key="11">
    <source>
        <dbReference type="SAM" id="SignalP"/>
    </source>
</evidence>
<dbReference type="InterPro" id="IPR001314">
    <property type="entry name" value="Peptidase_S1A"/>
</dbReference>
<evidence type="ECO:0000259" key="12">
    <source>
        <dbReference type="PROSITE" id="PS50240"/>
    </source>
</evidence>
<dbReference type="CDD" id="cd00190">
    <property type="entry name" value="Tryp_SPc"/>
    <property type="match status" value="1"/>
</dbReference>
<dbReference type="PROSITE" id="PS50240">
    <property type="entry name" value="TRYPSIN_DOM"/>
    <property type="match status" value="1"/>
</dbReference>
<dbReference type="EMBL" id="LSRL02000003">
    <property type="protein sequence ID" value="TDG52539.1"/>
    <property type="molecule type" value="Genomic_DNA"/>
</dbReference>
<dbReference type="AlphaFoldDB" id="A0A484BUQ6"/>
<name>A0A484BUQ6_DRONA</name>
<dbReference type="OrthoDB" id="5565075at2759"/>
<reference evidence="13 14" key="1">
    <citation type="journal article" date="2019" name="J. Hered.">
        <title>An Improved Genome Assembly for Drosophila navojoa, the Basal Species in the mojavensis Cluster.</title>
        <authorList>
            <person name="Vanderlinde T."/>
            <person name="Dupim E.G."/>
            <person name="Nazario-Yepiz N.O."/>
            <person name="Carvalho A.B."/>
        </authorList>
    </citation>
    <scope>NUCLEOTIDE SEQUENCE [LARGE SCALE GENOMIC DNA]</scope>
    <source>
        <strain evidence="13">Navoj_Jal97</strain>
        <tissue evidence="13">Whole organism</tissue>
    </source>
</reference>
<evidence type="ECO:0000256" key="3">
    <source>
        <dbReference type="ARBA" id="ARBA00022670"/>
    </source>
</evidence>
<evidence type="ECO:0000256" key="4">
    <source>
        <dbReference type="ARBA" id="ARBA00022729"/>
    </source>
</evidence>
<dbReference type="SMART" id="SM00020">
    <property type="entry name" value="Tryp_SPc"/>
    <property type="match status" value="1"/>
</dbReference>
<dbReference type="PRINTS" id="PR00722">
    <property type="entry name" value="CHYMOTRYPSIN"/>
</dbReference>
<evidence type="ECO:0000256" key="8">
    <source>
        <dbReference type="ARBA" id="ARBA00023157"/>
    </source>
</evidence>
<dbReference type="PANTHER" id="PTHR24276:SF91">
    <property type="entry name" value="AT26814P-RELATED"/>
    <property type="match status" value="1"/>
</dbReference>
<dbReference type="OMA" id="RFENWWA"/>
<sequence>MNAYAQVLLLALACAAASANQTTSTDEEHNPSNIIANGYAAYQGKAPYIVSLLLQNYDETPVDICSGVIISYDYVLTAAQCLRTEVVEVHFGAISRGNGQPNFKAYEYDFIRHENWPIFGYDIGLIRTPYVEFSATVNKINLPRLSQKNERFENWWATACGWGKLANGQTADRLQCVDLQIITNNECYESYGVLPSSIVCARTTSGKSTCSGDTGGPLVAHDEPVLVGLTSFNSADGCTFGKPAGFIRITSHLDWIQSNTGISYE</sequence>
<comment type="catalytic activity">
    <reaction evidence="9">
        <text>Preferential cleavage: Arg-|-Xaa, Lys-|-Xaa.</text>
        <dbReference type="EC" id="3.4.21.4"/>
    </reaction>
</comment>
<dbReference type="STRING" id="7232.A0A484BUQ6"/>
<dbReference type="GO" id="GO:0006508">
    <property type="term" value="P:proteolysis"/>
    <property type="evidence" value="ECO:0007669"/>
    <property type="project" value="UniProtKB-KW"/>
</dbReference>